<name>A0A6B0RDP3_9CETA</name>
<organism evidence="2 3">
    <name type="scientific">Bos mutus</name>
    <name type="common">wild yak</name>
    <dbReference type="NCBI Taxonomy" id="72004"/>
    <lineage>
        <taxon>Eukaryota</taxon>
        <taxon>Metazoa</taxon>
        <taxon>Chordata</taxon>
        <taxon>Craniata</taxon>
        <taxon>Vertebrata</taxon>
        <taxon>Euteleostomi</taxon>
        <taxon>Mammalia</taxon>
        <taxon>Eutheria</taxon>
        <taxon>Laurasiatheria</taxon>
        <taxon>Artiodactyla</taxon>
        <taxon>Ruminantia</taxon>
        <taxon>Pecora</taxon>
        <taxon>Bovidae</taxon>
        <taxon>Bovinae</taxon>
        <taxon>Bos</taxon>
    </lineage>
</organism>
<proteinExistence type="predicted"/>
<feature type="compositionally biased region" description="Basic and acidic residues" evidence="1">
    <location>
        <begin position="38"/>
        <end position="55"/>
    </location>
</feature>
<gene>
    <name evidence="2" type="ORF">E5288_WYG017185</name>
</gene>
<dbReference type="Proteomes" id="UP000322234">
    <property type="component" value="Unassembled WGS sequence"/>
</dbReference>
<protein>
    <submittedName>
        <fullName evidence="2">Uncharacterized protein</fullName>
    </submittedName>
</protein>
<accession>A0A6B0RDP3</accession>
<reference evidence="2" key="1">
    <citation type="submission" date="2019-10" db="EMBL/GenBank/DDBJ databases">
        <title>The sequence and de novo assembly of the wild yak genome.</title>
        <authorList>
            <person name="Liu Y."/>
        </authorList>
    </citation>
    <scope>NUCLEOTIDE SEQUENCE [LARGE SCALE GENOMIC DNA]</scope>
    <source>
        <strain evidence="2">WY2019</strain>
    </source>
</reference>
<evidence type="ECO:0000313" key="2">
    <source>
        <dbReference type="EMBL" id="MXQ88110.1"/>
    </source>
</evidence>
<dbReference type="AlphaFoldDB" id="A0A6B0RDP3"/>
<sequence length="140" mass="14993">MRLEPEPVQVRAGVSDTDVRIAPSPGSGPDSEQTLPNERTKLSPDATEKSVRVQDRPVCSLTDSVSQHEVDSENSSQFEGSPALDTEVKHLPRVTHISASACTVNLRQGDSIKQCVSHLTAETAAAGAQISISWSVEYVP</sequence>
<comment type="caution">
    <text evidence="2">The sequence shown here is derived from an EMBL/GenBank/DDBJ whole genome shotgun (WGS) entry which is preliminary data.</text>
</comment>
<dbReference type="EMBL" id="VBQZ03000044">
    <property type="protein sequence ID" value="MXQ88110.1"/>
    <property type="molecule type" value="Genomic_DNA"/>
</dbReference>
<evidence type="ECO:0000256" key="1">
    <source>
        <dbReference type="SAM" id="MobiDB-lite"/>
    </source>
</evidence>
<feature type="region of interest" description="Disordered" evidence="1">
    <location>
        <begin position="1"/>
        <end position="83"/>
    </location>
</feature>
<evidence type="ECO:0000313" key="3">
    <source>
        <dbReference type="Proteomes" id="UP000322234"/>
    </source>
</evidence>
<keyword evidence="3" id="KW-1185">Reference proteome</keyword>